<accession>A0ABT2TSZ6</accession>
<dbReference type="InterPro" id="IPR034505">
    <property type="entry name" value="Coproporphyrinogen-III_oxidase"/>
</dbReference>
<keyword evidence="4 9" id="KW-0949">S-adenosyl-L-methionine</keyword>
<dbReference type="Pfam" id="PF06969">
    <property type="entry name" value="HemN_C"/>
    <property type="match status" value="1"/>
</dbReference>
<evidence type="ECO:0000256" key="6">
    <source>
        <dbReference type="ARBA" id="ARBA00023004"/>
    </source>
</evidence>
<evidence type="ECO:0000313" key="11">
    <source>
        <dbReference type="EMBL" id="MCU6765366.1"/>
    </source>
</evidence>
<feature type="domain" description="Radical SAM core" evidence="10">
    <location>
        <begin position="1"/>
        <end position="232"/>
    </location>
</feature>
<evidence type="ECO:0000313" key="12">
    <source>
        <dbReference type="Proteomes" id="UP001652409"/>
    </source>
</evidence>
<comment type="caution">
    <text evidence="11">The sequence shown here is derived from an EMBL/GenBank/DDBJ whole genome shotgun (WGS) entry which is preliminary data.</text>
</comment>
<keyword evidence="7 9" id="KW-0411">Iron-sulfur</keyword>
<dbReference type="Gene3D" id="3.20.20.70">
    <property type="entry name" value="Aldolase class I"/>
    <property type="match status" value="1"/>
</dbReference>
<dbReference type="SFLD" id="SFLDF00288">
    <property type="entry name" value="HemN-like__clustered_with_nucl"/>
    <property type="match status" value="1"/>
</dbReference>
<keyword evidence="5 9" id="KW-0479">Metal-binding</keyword>
<dbReference type="Proteomes" id="UP001652409">
    <property type="component" value="Unassembled WGS sequence"/>
</dbReference>
<evidence type="ECO:0000256" key="7">
    <source>
        <dbReference type="ARBA" id="ARBA00023014"/>
    </source>
</evidence>
<proteinExistence type="inferred from homology"/>
<dbReference type="InterPro" id="IPR006638">
    <property type="entry name" value="Elp3/MiaA/NifB-like_rSAM"/>
</dbReference>
<dbReference type="SFLD" id="SFLDG01065">
    <property type="entry name" value="anaerobic_coproporphyrinogen-I"/>
    <property type="match status" value="1"/>
</dbReference>
<dbReference type="PANTHER" id="PTHR13932">
    <property type="entry name" value="COPROPORPHYRINIGEN III OXIDASE"/>
    <property type="match status" value="1"/>
</dbReference>
<dbReference type="InterPro" id="IPR004559">
    <property type="entry name" value="HemW-like"/>
</dbReference>
<evidence type="ECO:0000256" key="1">
    <source>
        <dbReference type="ARBA" id="ARBA00006100"/>
    </source>
</evidence>
<evidence type="ECO:0000256" key="8">
    <source>
        <dbReference type="ARBA" id="ARBA00023186"/>
    </source>
</evidence>
<dbReference type="Pfam" id="PF04055">
    <property type="entry name" value="Radical_SAM"/>
    <property type="match status" value="1"/>
</dbReference>
<dbReference type="PROSITE" id="PS51918">
    <property type="entry name" value="RADICAL_SAM"/>
    <property type="match status" value="1"/>
</dbReference>
<dbReference type="SMART" id="SM00729">
    <property type="entry name" value="Elp3"/>
    <property type="match status" value="1"/>
</dbReference>
<dbReference type="EMBL" id="JAOQJL010000013">
    <property type="protein sequence ID" value="MCU6765366.1"/>
    <property type="molecule type" value="Genomic_DNA"/>
</dbReference>
<keyword evidence="9" id="KW-0004">4Fe-4S</keyword>
<dbReference type="SFLD" id="SFLDG01082">
    <property type="entry name" value="B12-binding_domain_containing"/>
    <property type="match status" value="1"/>
</dbReference>
<evidence type="ECO:0000259" key="10">
    <source>
        <dbReference type="PROSITE" id="PS51918"/>
    </source>
</evidence>
<sequence length="379" mass="43105">MEQNKKIELYVHIPFCVKKCDYCDFLSAPAGRDTQEQYVQALLHEIQTEGGRRKEPVASVFIGGGTPSILEADLLEKILKALYRCFYIEKEAEVTMEANPGTLTLEKLRICRENGVNRLSLGLQSPDDTELASLGRIHDYQQFLESYQMAREAGFHNVNVDLMFGIPGQTRDGWEKSLRTVAALNPEHISAYSLIIEEGTPFAARNLKLPDEDTEYQMYEDTARILGEYGFEQYEISNYAKVGKACIHNIGYWTGVSYLGLGLGAASLMDGCRFTNTTSLERYTTASRKPDFPDNIRKDLIKLTRQEQMEEFMFLGLRLRSGISKAEFAQRFGIPIEEIYGDVIRRYKELALLQEENGRIFLSRHGIHVSNTVMADFLL</sequence>
<evidence type="ECO:0000256" key="2">
    <source>
        <dbReference type="ARBA" id="ARBA00017228"/>
    </source>
</evidence>
<keyword evidence="8 9" id="KW-0143">Chaperone</keyword>
<protein>
    <recommendedName>
        <fullName evidence="2 9">Heme chaperone HemW</fullName>
    </recommendedName>
</protein>
<dbReference type="SFLD" id="SFLDF00562">
    <property type="entry name" value="HemN-like__clustered_with_heat"/>
    <property type="match status" value="1"/>
</dbReference>
<evidence type="ECO:0000256" key="9">
    <source>
        <dbReference type="RuleBase" id="RU364116"/>
    </source>
</evidence>
<dbReference type="RefSeq" id="WP_158421456.1">
    <property type="nucleotide sequence ID" value="NZ_JAOQJL010000013.1"/>
</dbReference>
<keyword evidence="6 9" id="KW-0408">Iron</keyword>
<dbReference type="SFLD" id="SFLDS00029">
    <property type="entry name" value="Radical_SAM"/>
    <property type="match status" value="1"/>
</dbReference>
<organism evidence="11 12">
    <name type="scientific">Blautia ammoniilytica</name>
    <dbReference type="NCBI Taxonomy" id="2981782"/>
    <lineage>
        <taxon>Bacteria</taxon>
        <taxon>Bacillati</taxon>
        <taxon>Bacillota</taxon>
        <taxon>Clostridia</taxon>
        <taxon>Lachnospirales</taxon>
        <taxon>Lachnospiraceae</taxon>
        <taxon>Blautia</taxon>
    </lineage>
</organism>
<dbReference type="NCBIfam" id="TIGR00539">
    <property type="entry name" value="hemN_rel"/>
    <property type="match status" value="1"/>
</dbReference>
<dbReference type="InterPro" id="IPR007197">
    <property type="entry name" value="rSAM"/>
</dbReference>
<evidence type="ECO:0000256" key="5">
    <source>
        <dbReference type="ARBA" id="ARBA00022723"/>
    </source>
</evidence>
<evidence type="ECO:0000256" key="4">
    <source>
        <dbReference type="ARBA" id="ARBA00022691"/>
    </source>
</evidence>
<dbReference type="PANTHER" id="PTHR13932:SF5">
    <property type="entry name" value="RADICAL S-ADENOSYL METHIONINE DOMAIN-CONTAINING PROTEIN 1, MITOCHONDRIAL"/>
    <property type="match status" value="1"/>
</dbReference>
<keyword evidence="3 9" id="KW-0349">Heme</keyword>
<comment type="function">
    <text evidence="9">Probably acts as a heme chaperone, transferring heme to an unknown acceptor. Binds one molecule of heme per monomer, possibly covalently. Binds 1 [4Fe-4S] cluster. The cluster is coordinated with 3 cysteines and an exchangeable S-adenosyl-L-methionine.</text>
</comment>
<reference evidence="11 12" key="1">
    <citation type="journal article" date="2021" name="ISME Commun">
        <title>Automated analysis of genomic sequences facilitates high-throughput and comprehensive description of bacteria.</title>
        <authorList>
            <person name="Hitch T.C.A."/>
        </authorList>
    </citation>
    <scope>NUCLEOTIDE SEQUENCE [LARGE SCALE GENOMIC DNA]</scope>
    <source>
        <strain evidence="11 12">Sanger_23</strain>
    </source>
</reference>
<comment type="similarity">
    <text evidence="1">Belongs to the anaerobic coproporphyrinogen-III oxidase family. HemW subfamily.</text>
</comment>
<comment type="subcellular location">
    <subcellularLocation>
        <location evidence="9">Cytoplasm</location>
    </subcellularLocation>
</comment>
<dbReference type="InterPro" id="IPR010723">
    <property type="entry name" value="HemN_C"/>
</dbReference>
<dbReference type="InterPro" id="IPR058240">
    <property type="entry name" value="rSAM_sf"/>
</dbReference>
<name>A0ABT2TSZ6_9FIRM</name>
<dbReference type="InterPro" id="IPR013785">
    <property type="entry name" value="Aldolase_TIM"/>
</dbReference>
<keyword evidence="12" id="KW-1185">Reference proteome</keyword>
<keyword evidence="9" id="KW-0963">Cytoplasm</keyword>
<evidence type="ECO:0000256" key="3">
    <source>
        <dbReference type="ARBA" id="ARBA00022617"/>
    </source>
</evidence>
<dbReference type="SUPFAM" id="SSF102114">
    <property type="entry name" value="Radical SAM enzymes"/>
    <property type="match status" value="1"/>
</dbReference>
<gene>
    <name evidence="11" type="primary">hemW</name>
    <name evidence="11" type="ORF">OCV61_08055</name>
</gene>